<dbReference type="EMBL" id="GGFJ01013101">
    <property type="protein sequence ID" value="MBW62242.1"/>
    <property type="molecule type" value="Transcribed_RNA"/>
</dbReference>
<reference evidence="1" key="1">
    <citation type="submission" date="2018-01" db="EMBL/GenBank/DDBJ databases">
        <title>An insight into the sialome of Amazonian anophelines.</title>
        <authorList>
            <person name="Ribeiro J.M."/>
            <person name="Scarpassa V."/>
            <person name="Calvo E."/>
        </authorList>
    </citation>
    <scope>NUCLEOTIDE SEQUENCE</scope>
    <source>
        <tissue evidence="1">Salivary glands</tissue>
    </source>
</reference>
<organism evidence="1">
    <name type="scientific">Anopheles marajoara</name>
    <dbReference type="NCBI Taxonomy" id="58244"/>
    <lineage>
        <taxon>Eukaryota</taxon>
        <taxon>Metazoa</taxon>
        <taxon>Ecdysozoa</taxon>
        <taxon>Arthropoda</taxon>
        <taxon>Hexapoda</taxon>
        <taxon>Insecta</taxon>
        <taxon>Pterygota</taxon>
        <taxon>Neoptera</taxon>
        <taxon>Endopterygota</taxon>
        <taxon>Diptera</taxon>
        <taxon>Nematocera</taxon>
        <taxon>Culicoidea</taxon>
        <taxon>Culicidae</taxon>
        <taxon>Anophelinae</taxon>
        <taxon>Anopheles</taxon>
    </lineage>
</organism>
<accession>A0A2M4CA62</accession>
<proteinExistence type="predicted"/>
<evidence type="ECO:0000313" key="1">
    <source>
        <dbReference type="EMBL" id="MBW62242.1"/>
    </source>
</evidence>
<name>A0A2M4CA62_9DIPT</name>
<sequence length="87" mass="9822">MTRFRPPRIFFVQQQQQQQQLLLLQMLLRCSLSKPCVGGGVGGLEISESCGSNEHFQDRPFRLVSKPNHQPPVGHFAWCAIAAAWCN</sequence>
<dbReference type="AlphaFoldDB" id="A0A2M4CA62"/>
<protein>
    <submittedName>
        <fullName evidence="1">Putative secreted protein</fullName>
    </submittedName>
</protein>